<dbReference type="RefSeq" id="WP_283433012.1">
    <property type="nucleotide sequence ID" value="NZ_FXUG01000006.1"/>
</dbReference>
<keyword evidence="2" id="KW-1133">Transmembrane helix</keyword>
<evidence type="ECO:0000313" key="4">
    <source>
        <dbReference type="EMBL" id="SMP59725.1"/>
    </source>
</evidence>
<evidence type="ECO:0000256" key="1">
    <source>
        <dbReference type="ARBA" id="ARBA00009477"/>
    </source>
</evidence>
<keyword evidence="2" id="KW-0472">Membrane</keyword>
<keyword evidence="2" id="KW-0812">Transmembrane</keyword>
<name>A0ABY1Q4V0_9BACT</name>
<comment type="similarity">
    <text evidence="1">Belongs to the membrane fusion protein (MFP) (TC 8.A.1) family.</text>
</comment>
<dbReference type="Gene3D" id="2.40.30.170">
    <property type="match status" value="1"/>
</dbReference>
<feature type="transmembrane region" description="Helical" evidence="2">
    <location>
        <begin position="12"/>
        <end position="28"/>
    </location>
</feature>
<dbReference type="NCBIfam" id="TIGR01730">
    <property type="entry name" value="RND_mfp"/>
    <property type="match status" value="1"/>
</dbReference>
<comment type="caution">
    <text evidence="4">The sequence shown here is derived from an EMBL/GenBank/DDBJ whole genome shotgun (WGS) entry which is preliminary data.</text>
</comment>
<dbReference type="EMBL" id="FXUG01000006">
    <property type="protein sequence ID" value="SMP59725.1"/>
    <property type="molecule type" value="Genomic_DNA"/>
</dbReference>
<evidence type="ECO:0000256" key="2">
    <source>
        <dbReference type="SAM" id="Phobius"/>
    </source>
</evidence>
<dbReference type="Pfam" id="PF25917">
    <property type="entry name" value="BSH_RND"/>
    <property type="match status" value="1"/>
</dbReference>
<accession>A0ABY1Q4V0</accession>
<dbReference type="Gene3D" id="2.40.420.20">
    <property type="match status" value="1"/>
</dbReference>
<dbReference type="InterPro" id="IPR006143">
    <property type="entry name" value="RND_pump_MFP"/>
</dbReference>
<evidence type="ECO:0000259" key="3">
    <source>
        <dbReference type="Pfam" id="PF25917"/>
    </source>
</evidence>
<organism evidence="4 5">
    <name type="scientific">Neorhodopirellula lusitana</name>
    <dbReference type="NCBI Taxonomy" id="445327"/>
    <lineage>
        <taxon>Bacteria</taxon>
        <taxon>Pseudomonadati</taxon>
        <taxon>Planctomycetota</taxon>
        <taxon>Planctomycetia</taxon>
        <taxon>Pirellulales</taxon>
        <taxon>Pirellulaceae</taxon>
        <taxon>Neorhodopirellula</taxon>
    </lineage>
</organism>
<dbReference type="PANTHER" id="PTHR30469:SF33">
    <property type="entry name" value="SLR1207 PROTEIN"/>
    <property type="match status" value="1"/>
</dbReference>
<feature type="domain" description="Multidrug resistance protein MdtA-like barrel-sandwich hybrid" evidence="3">
    <location>
        <begin position="61"/>
        <end position="223"/>
    </location>
</feature>
<gene>
    <name evidence="4" type="ORF">SAMN06265222_106271</name>
</gene>
<protein>
    <submittedName>
        <fullName evidence="4">HlyD family secretion protein</fullName>
    </submittedName>
</protein>
<dbReference type="PANTHER" id="PTHR30469">
    <property type="entry name" value="MULTIDRUG RESISTANCE PROTEIN MDTA"/>
    <property type="match status" value="1"/>
</dbReference>
<reference evidence="4 5" key="1">
    <citation type="submission" date="2017-05" db="EMBL/GenBank/DDBJ databases">
        <authorList>
            <person name="Varghese N."/>
            <person name="Submissions S."/>
        </authorList>
    </citation>
    <scope>NUCLEOTIDE SEQUENCE [LARGE SCALE GENOMIC DNA]</scope>
    <source>
        <strain evidence="4 5">DSM 25457</strain>
    </source>
</reference>
<sequence length="385" mass="42314">MNKLKSTTWKWIRWIAIAALVAGIAYWWKFSPVRVELHPVQRGSITGEVMGTGTLEARIHATVSPKISGRIVEVLVDQGSRVTRGDVLVRLDDAELKQQVAIADANVNSAQAAIVRISADKDRAVAVYQQARRNNTRVQSLLEKNAASRDDADKATEMLAVAQSGTTSAEAAIAEAQTELIAAQVTAQYQTARFQDTKILAPFDGLVVKRSHEEGDVVVPGSSILTLISTDELWIHAWVDETEMSKLEPEQTARIVFRSEPLRSYPGKVARLGREADRETREFVVDVHALELPKNWAVGQRAESFIQVERREDALLVPADLLLQRDGETGVFVNAGGRAQWRAVQIGIRSRDAVEVTGGLEQTDTLAVPVSSRVLLSNGRRISAE</sequence>
<dbReference type="Proteomes" id="UP001158067">
    <property type="component" value="Unassembled WGS sequence"/>
</dbReference>
<evidence type="ECO:0000313" key="5">
    <source>
        <dbReference type="Proteomes" id="UP001158067"/>
    </source>
</evidence>
<dbReference type="SUPFAM" id="SSF111369">
    <property type="entry name" value="HlyD-like secretion proteins"/>
    <property type="match status" value="1"/>
</dbReference>
<dbReference type="Gene3D" id="2.40.50.100">
    <property type="match status" value="2"/>
</dbReference>
<keyword evidence="5" id="KW-1185">Reference proteome</keyword>
<dbReference type="InterPro" id="IPR058625">
    <property type="entry name" value="MdtA-like_BSH"/>
</dbReference>
<proteinExistence type="inferred from homology"/>